<dbReference type="OrthoDB" id="342743at2157"/>
<keyword evidence="1" id="KW-1133">Transmembrane helix</keyword>
<organism evidence="2 4">
    <name type="scientific">Natrinema pellirubrum (strain DSM 15624 / CIP 106293 / JCM 10476 / NCIMB 786 / 157)</name>
    <dbReference type="NCBI Taxonomy" id="797303"/>
    <lineage>
        <taxon>Archaea</taxon>
        <taxon>Methanobacteriati</taxon>
        <taxon>Methanobacteriota</taxon>
        <taxon>Stenosarchaea group</taxon>
        <taxon>Halobacteria</taxon>
        <taxon>Halobacteriales</taxon>
        <taxon>Natrialbaceae</taxon>
        <taxon>Natrinema</taxon>
    </lineage>
</organism>
<accession>L0JSI0</accession>
<evidence type="ECO:0000256" key="1">
    <source>
        <dbReference type="SAM" id="Phobius"/>
    </source>
</evidence>
<dbReference type="EMBL" id="CP003372">
    <property type="protein sequence ID" value="AGB33612.1"/>
    <property type="molecule type" value="Genomic_DNA"/>
</dbReference>
<keyword evidence="5" id="KW-1185">Reference proteome</keyword>
<evidence type="ECO:0000313" key="3">
    <source>
        <dbReference type="EMBL" id="ELY70469.1"/>
    </source>
</evidence>
<keyword evidence="1" id="KW-0812">Transmembrane</keyword>
<dbReference type="STRING" id="797303.Natpe_3853"/>
<gene>
    <name evidence="2" type="ordered locus">Natpe_3853</name>
    <name evidence="3" type="ORF">C488_18685</name>
</gene>
<reference evidence="3 5" key="3">
    <citation type="journal article" date="2014" name="PLoS Genet.">
        <title>Phylogenetically driven sequencing of extremely halophilic archaea reveals strategies for static and dynamic osmo-response.</title>
        <authorList>
            <person name="Becker E.A."/>
            <person name="Seitzer P.M."/>
            <person name="Tritt A."/>
            <person name="Larsen D."/>
            <person name="Krusor M."/>
            <person name="Yao A.I."/>
            <person name="Wu D."/>
            <person name="Madern D."/>
            <person name="Eisen J.A."/>
            <person name="Darling A.E."/>
            <person name="Facciotti M.T."/>
        </authorList>
    </citation>
    <scope>NUCLEOTIDE SEQUENCE [LARGE SCALE GENOMIC DNA]</scope>
    <source>
        <strain evidence="3 5">DSM 15624</strain>
    </source>
</reference>
<proteinExistence type="predicted"/>
<feature type="transmembrane region" description="Helical" evidence="1">
    <location>
        <begin position="57"/>
        <end position="84"/>
    </location>
</feature>
<dbReference type="KEGG" id="npe:Natpe_3853"/>
<dbReference type="Proteomes" id="UP000011593">
    <property type="component" value="Unassembled WGS sequence"/>
</dbReference>
<dbReference type="Proteomes" id="UP000010843">
    <property type="component" value="Chromosome"/>
</dbReference>
<sequence>MLQLALFPLQSGGEDLPVDSTTMLAAMVIGLIIGVAITVGVAYWVYKDASKRENNELAWAVGVGALLFFAFPIGVIAVIAYVLLRGDETTTEPMGGDATGGDW</sequence>
<dbReference type="eggNOG" id="arCOG08126">
    <property type="taxonomic scope" value="Archaea"/>
</dbReference>
<dbReference type="GeneID" id="14333308"/>
<dbReference type="PATRIC" id="fig|797303.5.peg.3720"/>
<dbReference type="RefSeq" id="WP_006183074.1">
    <property type="nucleotide sequence ID" value="NC_019962.1"/>
</dbReference>
<evidence type="ECO:0000313" key="2">
    <source>
        <dbReference type="EMBL" id="AGB33612.1"/>
    </source>
</evidence>
<keyword evidence="1" id="KW-0472">Membrane</keyword>
<dbReference type="HOGENOM" id="CLU_2257445_0_0_2"/>
<evidence type="ECO:0000313" key="4">
    <source>
        <dbReference type="Proteomes" id="UP000010843"/>
    </source>
</evidence>
<evidence type="ECO:0000313" key="5">
    <source>
        <dbReference type="Proteomes" id="UP000011593"/>
    </source>
</evidence>
<protein>
    <recommendedName>
        <fullName evidence="6">Cardiolipin synthase N-terminal domain-containing protein</fullName>
    </recommendedName>
</protein>
<reference evidence="2" key="2">
    <citation type="submission" date="2012-02" db="EMBL/GenBank/DDBJ databases">
        <title>Complete sequence of chromosome of Natrinema pellirubrum DSM 15624.</title>
        <authorList>
            <consortium name="US DOE Joint Genome Institute"/>
            <person name="Lucas S."/>
            <person name="Han J."/>
            <person name="Lapidus A."/>
            <person name="Cheng J.-F."/>
            <person name="Goodwin L."/>
            <person name="Pitluck S."/>
            <person name="Peters L."/>
            <person name="Teshima H."/>
            <person name="Detter J.C."/>
            <person name="Han C."/>
            <person name="Tapia R."/>
            <person name="Land M."/>
            <person name="Hauser L."/>
            <person name="Kyrpides N."/>
            <person name="Ivanova N."/>
            <person name="Pagani I."/>
            <person name="Sproer C."/>
            <person name="Anderson I."/>
            <person name="Woyke T."/>
        </authorList>
    </citation>
    <scope>NUCLEOTIDE SEQUENCE</scope>
    <source>
        <strain evidence="2">DSM 15624</strain>
    </source>
</reference>
<feature type="transmembrane region" description="Helical" evidence="1">
    <location>
        <begin position="23"/>
        <end position="45"/>
    </location>
</feature>
<dbReference type="EMBL" id="AOIE01000110">
    <property type="protein sequence ID" value="ELY70469.1"/>
    <property type="molecule type" value="Genomic_DNA"/>
</dbReference>
<name>L0JSI0_NATP1</name>
<reference evidence="4" key="1">
    <citation type="submission" date="2012-02" db="EMBL/GenBank/DDBJ databases">
        <title>Complete sequence of chromosome of Natrinema pellirubrum DSM 15624.</title>
        <authorList>
            <person name="Lucas S."/>
            <person name="Han J."/>
            <person name="Lapidus A."/>
            <person name="Cheng J.-F."/>
            <person name="Goodwin L."/>
            <person name="Pitluck S."/>
            <person name="Peters L."/>
            <person name="Teshima H."/>
            <person name="Detter J.C."/>
            <person name="Han C."/>
            <person name="Tapia R."/>
            <person name="Land M."/>
            <person name="Hauser L."/>
            <person name="Kyrpides N."/>
            <person name="Ivanova N."/>
            <person name="Pagani I."/>
            <person name="Sproer C."/>
            <person name="Anderson I."/>
            <person name="Woyke T."/>
        </authorList>
    </citation>
    <scope>NUCLEOTIDE SEQUENCE [LARGE SCALE GENOMIC DNA]</scope>
    <source>
        <strain evidence="4">DSM 15624 / JCM 10476 / NCIMB 786</strain>
    </source>
</reference>
<dbReference type="AlphaFoldDB" id="L0JSI0"/>
<evidence type="ECO:0008006" key="6">
    <source>
        <dbReference type="Google" id="ProtNLM"/>
    </source>
</evidence>